<feature type="region of interest" description="Disordered" evidence="1">
    <location>
        <begin position="1"/>
        <end position="22"/>
    </location>
</feature>
<feature type="compositionally biased region" description="Polar residues" evidence="1">
    <location>
        <begin position="77"/>
        <end position="93"/>
    </location>
</feature>
<dbReference type="AlphaFoldDB" id="A0A0A0L7C7"/>
<evidence type="ECO:0000256" key="1">
    <source>
        <dbReference type="SAM" id="MobiDB-lite"/>
    </source>
</evidence>
<feature type="compositionally biased region" description="Polar residues" evidence="1">
    <location>
        <begin position="7"/>
        <end position="22"/>
    </location>
</feature>
<name>A0A0A0L7C7_CUCSA</name>
<dbReference type="EMBL" id="CM002924">
    <property type="protein sequence ID" value="KGN55991.1"/>
    <property type="molecule type" value="Genomic_DNA"/>
</dbReference>
<evidence type="ECO:0000313" key="3">
    <source>
        <dbReference type="Proteomes" id="UP000029981"/>
    </source>
</evidence>
<evidence type="ECO:0000313" key="2">
    <source>
        <dbReference type="EMBL" id="KGN55991.1"/>
    </source>
</evidence>
<reference evidence="2 3" key="1">
    <citation type="journal article" date="2009" name="Nat. Genet.">
        <title>The genome of the cucumber, Cucumis sativus L.</title>
        <authorList>
            <person name="Huang S."/>
            <person name="Li R."/>
            <person name="Zhang Z."/>
            <person name="Li L."/>
            <person name="Gu X."/>
            <person name="Fan W."/>
            <person name="Lucas W.J."/>
            <person name="Wang X."/>
            <person name="Xie B."/>
            <person name="Ni P."/>
            <person name="Ren Y."/>
            <person name="Zhu H."/>
            <person name="Li J."/>
            <person name="Lin K."/>
            <person name="Jin W."/>
            <person name="Fei Z."/>
            <person name="Li G."/>
            <person name="Staub J."/>
            <person name="Kilian A."/>
            <person name="van der Vossen E.A."/>
            <person name="Wu Y."/>
            <person name="Guo J."/>
            <person name="He J."/>
            <person name="Jia Z."/>
            <person name="Ren Y."/>
            <person name="Tian G."/>
            <person name="Lu Y."/>
            <person name="Ruan J."/>
            <person name="Qian W."/>
            <person name="Wang M."/>
            <person name="Huang Q."/>
            <person name="Li B."/>
            <person name="Xuan Z."/>
            <person name="Cao J."/>
            <person name="Asan"/>
            <person name="Wu Z."/>
            <person name="Zhang J."/>
            <person name="Cai Q."/>
            <person name="Bai Y."/>
            <person name="Zhao B."/>
            <person name="Han Y."/>
            <person name="Li Y."/>
            <person name="Li X."/>
            <person name="Wang S."/>
            <person name="Shi Q."/>
            <person name="Liu S."/>
            <person name="Cho W.K."/>
            <person name="Kim J.Y."/>
            <person name="Xu Y."/>
            <person name="Heller-Uszynska K."/>
            <person name="Miao H."/>
            <person name="Cheng Z."/>
            <person name="Zhang S."/>
            <person name="Wu J."/>
            <person name="Yang Y."/>
            <person name="Kang H."/>
            <person name="Li M."/>
            <person name="Liang H."/>
            <person name="Ren X."/>
            <person name="Shi Z."/>
            <person name="Wen M."/>
            <person name="Jian M."/>
            <person name="Yang H."/>
            <person name="Zhang G."/>
            <person name="Yang Z."/>
            <person name="Chen R."/>
            <person name="Liu S."/>
            <person name="Li J."/>
            <person name="Ma L."/>
            <person name="Liu H."/>
            <person name="Zhou Y."/>
            <person name="Zhao J."/>
            <person name="Fang X."/>
            <person name="Li G."/>
            <person name="Fang L."/>
            <person name="Li Y."/>
            <person name="Liu D."/>
            <person name="Zheng H."/>
            <person name="Zhang Y."/>
            <person name="Qin N."/>
            <person name="Li Z."/>
            <person name="Yang G."/>
            <person name="Yang S."/>
            <person name="Bolund L."/>
            <person name="Kristiansen K."/>
            <person name="Zheng H."/>
            <person name="Li S."/>
            <person name="Zhang X."/>
            <person name="Yang H."/>
            <person name="Wang J."/>
            <person name="Sun R."/>
            <person name="Zhang B."/>
            <person name="Jiang S."/>
            <person name="Wang J."/>
            <person name="Du Y."/>
            <person name="Li S."/>
        </authorList>
    </citation>
    <scope>NUCLEOTIDE SEQUENCE [LARGE SCALE GENOMIC DNA]</scope>
    <source>
        <strain evidence="3">cv. 9930</strain>
    </source>
</reference>
<organism evidence="2 3">
    <name type="scientific">Cucumis sativus</name>
    <name type="common">Cucumber</name>
    <dbReference type="NCBI Taxonomy" id="3659"/>
    <lineage>
        <taxon>Eukaryota</taxon>
        <taxon>Viridiplantae</taxon>
        <taxon>Streptophyta</taxon>
        <taxon>Embryophyta</taxon>
        <taxon>Tracheophyta</taxon>
        <taxon>Spermatophyta</taxon>
        <taxon>Magnoliopsida</taxon>
        <taxon>eudicotyledons</taxon>
        <taxon>Gunneridae</taxon>
        <taxon>Pentapetalae</taxon>
        <taxon>rosids</taxon>
        <taxon>fabids</taxon>
        <taxon>Cucurbitales</taxon>
        <taxon>Cucurbitaceae</taxon>
        <taxon>Benincaseae</taxon>
        <taxon>Cucumis</taxon>
    </lineage>
</organism>
<keyword evidence="3" id="KW-1185">Reference proteome</keyword>
<dbReference type="Gramene" id="KGN55991">
    <property type="protein sequence ID" value="KGN55991"/>
    <property type="gene ID" value="Csa_3G045050"/>
</dbReference>
<dbReference type="PANTHER" id="PTHR33132:SF132">
    <property type="entry name" value="SERINE-RICH PROTEIN"/>
    <property type="match status" value="1"/>
</dbReference>
<accession>A0A0A0L7C7</accession>
<dbReference type="Proteomes" id="UP000029981">
    <property type="component" value="Chromosome 3"/>
</dbReference>
<reference evidence="2 3" key="4">
    <citation type="journal article" date="2011" name="BMC Genomics">
        <title>RNA-Seq improves annotation of protein-coding genes in the cucumber genome.</title>
        <authorList>
            <person name="Li Z."/>
            <person name="Zhang Z."/>
            <person name="Yan P."/>
            <person name="Huang S."/>
            <person name="Fei Z."/>
            <person name="Lin K."/>
        </authorList>
    </citation>
    <scope>NUCLEOTIDE SEQUENCE [LARGE SCALE GENOMIC DNA]</scope>
    <source>
        <strain evidence="3">cv. 9930</strain>
    </source>
</reference>
<gene>
    <name evidence="2" type="ORF">Csa_3G045050</name>
</gene>
<reference evidence="2 3" key="2">
    <citation type="journal article" date="2009" name="PLoS ONE">
        <title>An integrated genetic and cytogenetic map of the cucumber genome.</title>
        <authorList>
            <person name="Ren Y."/>
            <person name="Zhang Z."/>
            <person name="Liu J."/>
            <person name="Staub J.E."/>
            <person name="Han Y."/>
            <person name="Cheng Z."/>
            <person name="Li X."/>
            <person name="Lu J."/>
            <person name="Miao H."/>
            <person name="Kang H."/>
            <person name="Xie B."/>
            <person name="Gu X."/>
            <person name="Wang X."/>
            <person name="Du Y."/>
            <person name="Jin W."/>
            <person name="Huang S."/>
        </authorList>
    </citation>
    <scope>NUCLEOTIDE SEQUENCE [LARGE SCALE GENOMIC DNA]</scope>
    <source>
        <strain evidence="3">cv. 9930</strain>
    </source>
</reference>
<proteinExistence type="predicted"/>
<feature type="region of interest" description="Disordered" evidence="1">
    <location>
        <begin position="74"/>
        <end position="101"/>
    </location>
</feature>
<dbReference type="PANTHER" id="PTHR33132">
    <property type="entry name" value="OSJNBB0118P14.9 PROTEIN"/>
    <property type="match status" value="1"/>
</dbReference>
<dbReference type="OMA" id="SHIINRR"/>
<reference evidence="2 3" key="3">
    <citation type="journal article" date="2010" name="BMC Genomics">
        <title>Transcriptome sequencing and comparative analysis of cucumber flowers with different sex types.</title>
        <authorList>
            <person name="Guo S."/>
            <person name="Zheng Y."/>
            <person name="Joung J.G."/>
            <person name="Liu S."/>
            <person name="Zhang Z."/>
            <person name="Crasta O.R."/>
            <person name="Sobral B.W."/>
            <person name="Xu Y."/>
            <person name="Huang S."/>
            <person name="Fei Z."/>
        </authorList>
    </citation>
    <scope>NUCLEOTIDE SEQUENCE [LARGE SCALE GENOMIC DNA]</scope>
    <source>
        <strain evidence="3">cv. 9930</strain>
    </source>
</reference>
<protein>
    <submittedName>
        <fullName evidence="2">Uncharacterized protein</fullName>
    </submittedName>
</protein>
<sequence>MDPIRTQPKQTKTNCKTPTSKSAMVETEFDDLKKNANLLMSPTALSRMTKSRSIKSNCLCSPTTHIGSFRCRRHRSTSISRGGSVGSNLSDLVQKSEAMED</sequence>